<dbReference type="GO" id="GO:0005524">
    <property type="term" value="F:ATP binding"/>
    <property type="evidence" value="ECO:0007669"/>
    <property type="project" value="UniProtKB-KW"/>
</dbReference>
<evidence type="ECO:0000313" key="2">
    <source>
        <dbReference type="Proteomes" id="UP000250257"/>
    </source>
</evidence>
<reference evidence="1 2" key="1">
    <citation type="submission" date="2018-06" db="EMBL/GenBank/DDBJ databases">
        <authorList>
            <consortium name="Pathogen Informatics"/>
            <person name="Doyle S."/>
        </authorList>
    </citation>
    <scope>NUCLEOTIDE SEQUENCE [LARGE SCALE GENOMIC DNA]</scope>
    <source>
        <strain evidence="1 2">NCTC13940</strain>
    </source>
</reference>
<dbReference type="Proteomes" id="UP000250257">
    <property type="component" value="Unassembled WGS sequence"/>
</dbReference>
<organism evidence="1 2">
    <name type="scientific">Listeria fleischmannii subsp. fleischmannii</name>
    <dbReference type="NCBI Taxonomy" id="1671902"/>
    <lineage>
        <taxon>Bacteria</taxon>
        <taxon>Bacillati</taxon>
        <taxon>Bacillota</taxon>
        <taxon>Bacilli</taxon>
        <taxon>Bacillales</taxon>
        <taxon>Listeriaceae</taxon>
        <taxon>Listeria</taxon>
    </lineage>
</organism>
<dbReference type="AlphaFoldDB" id="A0A2X3GS64"/>
<protein>
    <submittedName>
        <fullName evidence="1">Teichoic acids export protein ATP-binding subunit</fullName>
    </submittedName>
</protein>
<gene>
    <name evidence="1" type="ORF">NCTC13940_00334</name>
</gene>
<proteinExistence type="predicted"/>
<accession>A0A2X3GS64</accession>
<keyword evidence="1" id="KW-0547">Nucleotide-binding</keyword>
<evidence type="ECO:0000313" key="1">
    <source>
        <dbReference type="EMBL" id="SQC64986.1"/>
    </source>
</evidence>
<keyword evidence="1" id="KW-0067">ATP-binding</keyword>
<dbReference type="EMBL" id="UAWT01000002">
    <property type="protein sequence ID" value="SQC64986.1"/>
    <property type="molecule type" value="Genomic_DNA"/>
</dbReference>
<sequence length="64" mass="7850">MKKLCDRIMWMHYGSLKMIGEKEEVANFYNEFVKWYNDQSDSFKKTYQTEMKIKQKFPPDKMGK</sequence>
<name>A0A2X3GS64_9LIST</name>